<dbReference type="PROSITE" id="PS50026">
    <property type="entry name" value="EGF_3"/>
    <property type="match status" value="1"/>
</dbReference>
<keyword evidence="8" id="KW-0245">EGF-like domain</keyword>
<dbReference type="PROSITE" id="PS01186">
    <property type="entry name" value="EGF_2"/>
    <property type="match status" value="1"/>
</dbReference>
<evidence type="ECO:0000256" key="1">
    <source>
        <dbReference type="ARBA" id="ARBA00004167"/>
    </source>
</evidence>
<dbReference type="Pfam" id="PF01421">
    <property type="entry name" value="Reprolysin"/>
    <property type="match status" value="1"/>
</dbReference>
<feature type="transmembrane region" description="Helical" evidence="11">
    <location>
        <begin position="713"/>
        <end position="736"/>
    </location>
</feature>
<dbReference type="InterPro" id="IPR006586">
    <property type="entry name" value="ADAM_Cys-rich"/>
</dbReference>
<evidence type="ECO:0000256" key="5">
    <source>
        <dbReference type="ARBA" id="ARBA00023136"/>
    </source>
</evidence>
<feature type="disulfide bond" evidence="8">
    <location>
        <begin position="682"/>
        <end position="691"/>
    </location>
</feature>
<dbReference type="EMBL" id="JAXCGZ010010152">
    <property type="protein sequence ID" value="KAK7075776.1"/>
    <property type="molecule type" value="Genomic_DNA"/>
</dbReference>
<dbReference type="InterPro" id="IPR034027">
    <property type="entry name" value="Reprolysin_adamalysin"/>
</dbReference>
<dbReference type="InterPro" id="IPR001762">
    <property type="entry name" value="Disintegrin_dom"/>
</dbReference>
<name>A0AAN8X3Z5_HALRR</name>
<dbReference type="Pfam" id="PF00200">
    <property type="entry name" value="Disintegrin"/>
    <property type="match status" value="1"/>
</dbReference>
<dbReference type="Gene3D" id="3.40.390.10">
    <property type="entry name" value="Collagenase (Catalytic Domain)"/>
    <property type="match status" value="1"/>
</dbReference>
<comment type="subcellular location">
    <subcellularLocation>
        <location evidence="1">Membrane</location>
        <topology evidence="1">Single-pass membrane protein</topology>
    </subcellularLocation>
</comment>
<dbReference type="Proteomes" id="UP001381693">
    <property type="component" value="Unassembled WGS sequence"/>
</dbReference>
<evidence type="ECO:0000256" key="7">
    <source>
        <dbReference type="PROSITE-ProRule" id="PRU00068"/>
    </source>
</evidence>
<feature type="compositionally biased region" description="Polar residues" evidence="10">
    <location>
        <begin position="97"/>
        <end position="108"/>
    </location>
</feature>
<keyword evidence="3 11" id="KW-1133">Transmembrane helix</keyword>
<dbReference type="PROSITE" id="PS50215">
    <property type="entry name" value="ADAM_MEPRO"/>
    <property type="match status" value="1"/>
</dbReference>
<keyword evidence="12" id="KW-0732">Signal</keyword>
<organism evidence="16 17">
    <name type="scientific">Halocaridina rubra</name>
    <name type="common">Hawaiian red shrimp</name>
    <dbReference type="NCBI Taxonomy" id="373956"/>
    <lineage>
        <taxon>Eukaryota</taxon>
        <taxon>Metazoa</taxon>
        <taxon>Ecdysozoa</taxon>
        <taxon>Arthropoda</taxon>
        <taxon>Crustacea</taxon>
        <taxon>Multicrustacea</taxon>
        <taxon>Malacostraca</taxon>
        <taxon>Eumalacostraca</taxon>
        <taxon>Eucarida</taxon>
        <taxon>Decapoda</taxon>
        <taxon>Pleocyemata</taxon>
        <taxon>Caridea</taxon>
        <taxon>Atyoidea</taxon>
        <taxon>Atyidae</taxon>
        <taxon>Halocaridina</taxon>
    </lineage>
</organism>
<feature type="domain" description="Disintegrin" evidence="14">
    <location>
        <begin position="426"/>
        <end position="514"/>
    </location>
</feature>
<accession>A0AAN8X3Z5</accession>
<evidence type="ECO:0000256" key="8">
    <source>
        <dbReference type="PROSITE-ProRule" id="PRU00076"/>
    </source>
</evidence>
<keyword evidence="9" id="KW-0479">Metal-binding</keyword>
<evidence type="ECO:0000256" key="4">
    <source>
        <dbReference type="ARBA" id="ARBA00023049"/>
    </source>
</evidence>
<dbReference type="GO" id="GO:0004222">
    <property type="term" value="F:metalloendopeptidase activity"/>
    <property type="evidence" value="ECO:0007669"/>
    <property type="project" value="InterPro"/>
</dbReference>
<keyword evidence="17" id="KW-1185">Reference proteome</keyword>
<dbReference type="InterPro" id="IPR000742">
    <property type="entry name" value="EGF"/>
</dbReference>
<dbReference type="GO" id="GO:0046872">
    <property type="term" value="F:metal ion binding"/>
    <property type="evidence" value="ECO:0007669"/>
    <property type="project" value="UniProtKB-KW"/>
</dbReference>
<keyword evidence="6 8" id="KW-1015">Disulfide bond</keyword>
<protein>
    <submittedName>
        <fullName evidence="16">Uncharacterized protein</fullName>
    </submittedName>
</protein>
<comment type="caution">
    <text evidence="16">The sequence shown here is derived from an EMBL/GenBank/DDBJ whole genome shotgun (WGS) entry which is preliminary data.</text>
</comment>
<evidence type="ECO:0000256" key="3">
    <source>
        <dbReference type="ARBA" id="ARBA00022989"/>
    </source>
</evidence>
<dbReference type="GO" id="GO:0006508">
    <property type="term" value="P:proteolysis"/>
    <property type="evidence" value="ECO:0007669"/>
    <property type="project" value="InterPro"/>
</dbReference>
<dbReference type="SMART" id="SM00050">
    <property type="entry name" value="DISIN"/>
    <property type="match status" value="1"/>
</dbReference>
<dbReference type="GO" id="GO:0016020">
    <property type="term" value="C:membrane"/>
    <property type="evidence" value="ECO:0007669"/>
    <property type="project" value="UniProtKB-SubCell"/>
</dbReference>
<keyword evidence="4" id="KW-0482">Metalloprotease</keyword>
<dbReference type="Gene3D" id="2.10.25.10">
    <property type="entry name" value="Laminin"/>
    <property type="match status" value="1"/>
</dbReference>
<evidence type="ECO:0000256" key="11">
    <source>
        <dbReference type="SAM" id="Phobius"/>
    </source>
</evidence>
<reference evidence="16 17" key="1">
    <citation type="submission" date="2023-11" db="EMBL/GenBank/DDBJ databases">
        <title>Halocaridina rubra genome assembly.</title>
        <authorList>
            <person name="Smith C."/>
        </authorList>
    </citation>
    <scope>NUCLEOTIDE SEQUENCE [LARGE SCALE GENOMIC DNA]</scope>
    <source>
        <strain evidence="16">EP-1</strain>
        <tissue evidence="16">Whole</tissue>
    </source>
</reference>
<dbReference type="SMART" id="SM00608">
    <property type="entry name" value="ACR"/>
    <property type="match status" value="1"/>
</dbReference>
<feature type="disulfide bond" evidence="8">
    <location>
        <begin position="664"/>
        <end position="674"/>
    </location>
</feature>
<feature type="binding site" evidence="9">
    <location>
        <position position="362"/>
    </location>
    <ligand>
        <name>Zn(2+)</name>
        <dbReference type="ChEBI" id="CHEBI:29105"/>
        <note>catalytic</note>
    </ligand>
</feature>
<dbReference type="Pfam" id="PF08516">
    <property type="entry name" value="ADAM_CR"/>
    <property type="match status" value="1"/>
</dbReference>
<feature type="binding site" evidence="9">
    <location>
        <position position="356"/>
    </location>
    <ligand>
        <name>Zn(2+)</name>
        <dbReference type="ChEBI" id="CHEBI:29105"/>
        <note>catalytic</note>
    </ligand>
</feature>
<evidence type="ECO:0000259" key="14">
    <source>
        <dbReference type="PROSITE" id="PS50214"/>
    </source>
</evidence>
<evidence type="ECO:0000256" key="6">
    <source>
        <dbReference type="ARBA" id="ARBA00023157"/>
    </source>
</evidence>
<evidence type="ECO:0000256" key="10">
    <source>
        <dbReference type="SAM" id="MobiDB-lite"/>
    </source>
</evidence>
<dbReference type="PROSITE" id="PS50214">
    <property type="entry name" value="DISINTEGRIN_2"/>
    <property type="match status" value="1"/>
</dbReference>
<dbReference type="PANTHER" id="PTHR11905">
    <property type="entry name" value="ADAM A DISINTEGRIN AND METALLOPROTEASE DOMAIN"/>
    <property type="match status" value="1"/>
</dbReference>
<evidence type="ECO:0000259" key="13">
    <source>
        <dbReference type="PROSITE" id="PS50026"/>
    </source>
</evidence>
<feature type="region of interest" description="Disordered" evidence="10">
    <location>
        <begin position="832"/>
        <end position="859"/>
    </location>
</feature>
<dbReference type="InterPro" id="IPR036436">
    <property type="entry name" value="Disintegrin_dom_sf"/>
</dbReference>
<feature type="region of interest" description="Disordered" evidence="10">
    <location>
        <begin position="92"/>
        <end position="117"/>
    </location>
</feature>
<proteinExistence type="predicted"/>
<dbReference type="InterPro" id="IPR024079">
    <property type="entry name" value="MetalloPept_cat_dom_sf"/>
</dbReference>
<evidence type="ECO:0000256" key="9">
    <source>
        <dbReference type="PROSITE-ProRule" id="PRU00276"/>
    </source>
</evidence>
<feature type="active site" evidence="9">
    <location>
        <position position="353"/>
    </location>
</feature>
<feature type="region of interest" description="Disordered" evidence="10">
    <location>
        <begin position="1027"/>
        <end position="1056"/>
    </location>
</feature>
<feature type="domain" description="Peptidase M12B" evidence="15">
    <location>
        <begin position="218"/>
        <end position="421"/>
    </location>
</feature>
<feature type="binding site" evidence="9">
    <location>
        <position position="352"/>
    </location>
    <ligand>
        <name>Zn(2+)</name>
        <dbReference type="ChEBI" id="CHEBI:29105"/>
        <note>catalytic</note>
    </ligand>
</feature>
<keyword evidence="9" id="KW-0862">Zinc</keyword>
<evidence type="ECO:0000313" key="17">
    <source>
        <dbReference type="Proteomes" id="UP001381693"/>
    </source>
</evidence>
<keyword evidence="4" id="KW-0378">Hydrolase</keyword>
<keyword evidence="2 11" id="KW-0812">Transmembrane</keyword>
<feature type="region of interest" description="Disordered" evidence="10">
    <location>
        <begin position="1076"/>
        <end position="1095"/>
    </location>
</feature>
<evidence type="ECO:0000259" key="15">
    <source>
        <dbReference type="PROSITE" id="PS50215"/>
    </source>
</evidence>
<evidence type="ECO:0000256" key="12">
    <source>
        <dbReference type="SAM" id="SignalP"/>
    </source>
</evidence>
<dbReference type="SUPFAM" id="SSF55486">
    <property type="entry name" value="Metalloproteases ('zincins'), catalytic domain"/>
    <property type="match status" value="1"/>
</dbReference>
<gene>
    <name evidence="16" type="ORF">SK128_011450</name>
</gene>
<comment type="caution">
    <text evidence="8">Lacks conserved residue(s) required for the propagation of feature annotation.</text>
</comment>
<feature type="signal peptide" evidence="12">
    <location>
        <begin position="1"/>
        <end position="27"/>
    </location>
</feature>
<feature type="disulfide bond" evidence="7">
    <location>
        <begin position="486"/>
        <end position="506"/>
    </location>
</feature>
<dbReference type="CDD" id="cd04269">
    <property type="entry name" value="ZnMc_adamalysin_II_like"/>
    <property type="match status" value="1"/>
</dbReference>
<evidence type="ECO:0000313" key="16">
    <source>
        <dbReference type="EMBL" id="KAK7075776.1"/>
    </source>
</evidence>
<dbReference type="InterPro" id="IPR001590">
    <property type="entry name" value="Peptidase_M12B"/>
</dbReference>
<feature type="region of interest" description="Disordered" evidence="10">
    <location>
        <begin position="925"/>
        <end position="950"/>
    </location>
</feature>
<feature type="compositionally biased region" description="Polar residues" evidence="10">
    <location>
        <begin position="836"/>
        <end position="846"/>
    </location>
</feature>
<dbReference type="PANTHER" id="PTHR11905:SF159">
    <property type="entry name" value="ADAM METALLOPROTEASE"/>
    <property type="match status" value="1"/>
</dbReference>
<feature type="compositionally biased region" description="Polar residues" evidence="10">
    <location>
        <begin position="1078"/>
        <end position="1095"/>
    </location>
</feature>
<dbReference type="FunFam" id="4.10.70.10:FF:000001">
    <property type="entry name" value="Disintegrin and metalloproteinase domain-containing protein 22"/>
    <property type="match status" value="1"/>
</dbReference>
<evidence type="ECO:0000256" key="2">
    <source>
        <dbReference type="ARBA" id="ARBA00022692"/>
    </source>
</evidence>
<feature type="chain" id="PRO_5042968295" evidence="12">
    <location>
        <begin position="28"/>
        <end position="1187"/>
    </location>
</feature>
<dbReference type="AlphaFoldDB" id="A0AAN8X3Z5"/>
<dbReference type="Gene3D" id="4.10.70.10">
    <property type="entry name" value="Disintegrin domain"/>
    <property type="match status" value="1"/>
</dbReference>
<keyword evidence="4" id="KW-0645">Protease</keyword>
<feature type="compositionally biased region" description="Polar residues" evidence="10">
    <location>
        <begin position="1032"/>
        <end position="1049"/>
    </location>
</feature>
<dbReference type="SUPFAM" id="SSF57552">
    <property type="entry name" value="Blood coagulation inhibitor (disintegrin)"/>
    <property type="match status" value="1"/>
</dbReference>
<keyword evidence="5 11" id="KW-0472">Membrane</keyword>
<sequence>MTSLRGAYPFLASSVHSLLFSLMIIHATTLPALQVTSYNNLTSRLTTVESVTPLQSYSHPPLPRSWEKNVTLLLEKEDAMVATLPRRSAGAKVMDLTSDTSARSPLTSNDDDSSPALPLMTYGSFGHRNLEYPYHERGTEENIPECRYNLTAKNISSSHPSEKIDQTFLNMTNDTGHIFPEIVKRSLEEERQNEIPSELRVQRHAITQGPLWTAKGTLFVELVVIGDYSFCQHHGENALNRINQIVGVANMLYKPLGVVVVLADVHLWRSGNRANVYPIKEKTLNSMTKYREQMISETPEKAYDNLMLITRELEYGAGGVASTGAMCYGDKSVNIVQDVKEHPGIVGSILAHEMGHNFGMKHDGEGDYFPRIGNCRNAHSIMEASLNVQEFDTNLFWSDCSREYISKNLRTTDFDCLKNIPTRTYSTSCGNGIVEYGEECDCGIPELCQNKCCNPKTCRLAQQASCASGACCNTETCKPHSVGTVCREAHSDCDLPEYCSGENESCPSDVQKGDGSYCSYGQGHCYKGVCGSHVNRCRQLWGNQAYVSSQQCYQNLTHRGDRAGNCGFDLSRDQYRYCEKDASRCGTLYCDARGIDKVELSGRTNHHTGNKWVGSSLCQYVEGYLSHYPAEDWLTPNGASCGDRKMCLNQKCVQVPGTDDGLNCPRKCSGRGICNSQGNCHCNPGYAPPDCANPGHGGSYNSGQAPSRRGGVLALWIILILIIVLVIICVLLGCFWSKIRLWWEMTGRGWISSIAPPCALCIDDCFCSAISKAVHYLVASGPLGKVRAPFQKKDPDIEKPRKISKGYRVDVEVKRLSHPDYFDHVEQNEGTLKGSHLQSSRPTVNNKLPEPVSRPKYHQSISVDSGCVVEDADELQESPSADISLSSLVNVFRSYTSRTQTEVNKKDIRKSTLQDHHKEISLRRLVTDPRAGSHGGKKSLPQPYQNPPHLRHSISVDISVEDKGKGTINDSEVQIAGNLCKSHDEISTVPKLADNPFMLSNSKNTISNNHTYSQKGKQLPNVHASKSKHNATKSNSNMPVMTLSKSRTPPRTVLPCGPTMLSPVKEITQEPEVKVLGGTSNNSLTSTGLRSSSASVNTTTRELSLKNGNYNEKNSSVCITKCDKGSAVFKKTVNKSTPGNYIGLLKTKACVEKKNQVPTKKVKSNVNVPRVNETKNVKSIAQKFENL</sequence>
<feature type="domain" description="EGF-like" evidence="13">
    <location>
        <begin position="660"/>
        <end position="692"/>
    </location>
</feature>